<evidence type="ECO:0000256" key="3">
    <source>
        <dbReference type="SAM" id="MobiDB-lite"/>
    </source>
</evidence>
<dbReference type="AlphaFoldDB" id="A0AAX4JQD7"/>
<reference evidence="5 6" key="1">
    <citation type="submission" date="2024-01" db="EMBL/GenBank/DDBJ databases">
        <title>Comparative genomics of Cryptococcus and Kwoniella reveals pathogenesis evolution and contrasting modes of karyotype evolution via chromosome fusion or intercentromeric recombination.</title>
        <authorList>
            <person name="Coelho M.A."/>
            <person name="David-Palma M."/>
            <person name="Shea T."/>
            <person name="Bowers K."/>
            <person name="McGinley-Smith S."/>
            <person name="Mohammad A.W."/>
            <person name="Gnirke A."/>
            <person name="Yurkov A.M."/>
            <person name="Nowrousian M."/>
            <person name="Sun S."/>
            <person name="Cuomo C.A."/>
            <person name="Heitman J."/>
        </authorList>
    </citation>
    <scope>NUCLEOTIDE SEQUENCE [LARGE SCALE GENOMIC DNA]</scope>
    <source>
        <strain evidence="5 6">CBS 6074</strain>
    </source>
</reference>
<evidence type="ECO:0000313" key="5">
    <source>
        <dbReference type="EMBL" id="WWC87261.1"/>
    </source>
</evidence>
<dbReference type="SUPFAM" id="SSF54928">
    <property type="entry name" value="RNA-binding domain, RBD"/>
    <property type="match status" value="2"/>
</dbReference>
<gene>
    <name evidence="5" type="ORF">L201_002149</name>
</gene>
<dbReference type="InterPro" id="IPR000504">
    <property type="entry name" value="RRM_dom"/>
</dbReference>
<sequence length="483" mass="51216">MEYVGQPQAATPAQPQQAGIPQQPGQPGQPGGFGLTPGETPKKPHLYVGNLSGRVTDYILTEIFAVAGPVVQAKIIQDRNFQHGGMNYGFVEYQDMRSAEQALQTLNGRKIFDAEVRVNWAHQGNQNKEDTQHHYHVFVGDLSPEVNDDVLGKAFGAFGSMSEARVMWDMNSGKSRGYGFLSFREKADAEQAIATMNGEWLGSRAIRVNWANQKTQTGTATNRGPGGGGMGGMGGMGSNNGGFGNGGFGGHGGIGGGSPAPSNFGSTALQFDSVSSQTPEYNTTVYVGNLIPYTTQADLIPLFQGYGYIVEIRMQADRGFAFVKLDSHQNAALAITHLQNQLVHGRPIKCSWGKDKGSDGNAGGVGGATSGGPSGVGAHQSTAYPMQHQQMGYPNQYGYYGGYNYGQTGVPGQPGQPQGHTPQHNQHHAQVGQSVVPGQDGTQQPAAQGQWDPAAAAAYYQTGGWGNYYSQGQDGAQNQNQTH</sequence>
<dbReference type="Pfam" id="PF00076">
    <property type="entry name" value="RRM_1"/>
    <property type="match status" value="3"/>
</dbReference>
<dbReference type="InterPro" id="IPR050502">
    <property type="entry name" value="Euk_RNA-bind_prot"/>
</dbReference>
<feature type="domain" description="RRM" evidence="4">
    <location>
        <begin position="135"/>
        <end position="213"/>
    </location>
</feature>
<feature type="region of interest" description="Disordered" evidence="3">
    <location>
        <begin position="354"/>
        <end position="380"/>
    </location>
</feature>
<evidence type="ECO:0000256" key="1">
    <source>
        <dbReference type="ARBA" id="ARBA00022884"/>
    </source>
</evidence>
<dbReference type="RefSeq" id="XP_066074024.1">
    <property type="nucleotide sequence ID" value="XM_066217927.1"/>
</dbReference>
<feature type="domain" description="RRM" evidence="4">
    <location>
        <begin position="283"/>
        <end position="355"/>
    </location>
</feature>
<dbReference type="PANTHER" id="PTHR48025:SF20">
    <property type="entry name" value="TIA1 CYTOTOXIC GRANULE ASSOCIATED RNA BINDING PROTEIN"/>
    <property type="match status" value="1"/>
</dbReference>
<dbReference type="InterPro" id="IPR012677">
    <property type="entry name" value="Nucleotide-bd_a/b_plait_sf"/>
</dbReference>
<dbReference type="GO" id="GO:0003729">
    <property type="term" value="F:mRNA binding"/>
    <property type="evidence" value="ECO:0007669"/>
    <property type="project" value="TreeGrafter"/>
</dbReference>
<dbReference type="InterPro" id="IPR035979">
    <property type="entry name" value="RBD_domain_sf"/>
</dbReference>
<keyword evidence="1 2" id="KW-0694">RNA-binding</keyword>
<keyword evidence="6" id="KW-1185">Reference proteome</keyword>
<accession>A0AAX4JQD7</accession>
<feature type="region of interest" description="Disordered" evidence="3">
    <location>
        <begin position="408"/>
        <end position="450"/>
    </location>
</feature>
<feature type="region of interest" description="Disordered" evidence="3">
    <location>
        <begin position="1"/>
        <end position="41"/>
    </location>
</feature>
<feature type="domain" description="RRM" evidence="4">
    <location>
        <begin position="44"/>
        <end position="123"/>
    </location>
</feature>
<evidence type="ECO:0000313" key="6">
    <source>
        <dbReference type="Proteomes" id="UP001355207"/>
    </source>
</evidence>
<dbReference type="PROSITE" id="PS50102">
    <property type="entry name" value="RRM"/>
    <property type="match status" value="3"/>
</dbReference>
<feature type="compositionally biased region" description="Low complexity" evidence="3">
    <location>
        <begin position="1"/>
        <end position="26"/>
    </location>
</feature>
<dbReference type="EMBL" id="CP144099">
    <property type="protein sequence ID" value="WWC87261.1"/>
    <property type="molecule type" value="Genomic_DNA"/>
</dbReference>
<name>A0AAX4JQD7_9TREE</name>
<dbReference type="GeneID" id="91092821"/>
<evidence type="ECO:0000259" key="4">
    <source>
        <dbReference type="PROSITE" id="PS50102"/>
    </source>
</evidence>
<protein>
    <recommendedName>
        <fullName evidence="4">RRM domain-containing protein</fullName>
    </recommendedName>
</protein>
<dbReference type="Gene3D" id="3.30.70.330">
    <property type="match status" value="3"/>
</dbReference>
<dbReference type="SMART" id="SM00360">
    <property type="entry name" value="RRM"/>
    <property type="match status" value="3"/>
</dbReference>
<organism evidence="5 6">
    <name type="scientific">Kwoniella dendrophila CBS 6074</name>
    <dbReference type="NCBI Taxonomy" id="1295534"/>
    <lineage>
        <taxon>Eukaryota</taxon>
        <taxon>Fungi</taxon>
        <taxon>Dikarya</taxon>
        <taxon>Basidiomycota</taxon>
        <taxon>Agaricomycotina</taxon>
        <taxon>Tremellomycetes</taxon>
        <taxon>Tremellales</taxon>
        <taxon>Cryptococcaceae</taxon>
        <taxon>Kwoniella</taxon>
    </lineage>
</organism>
<dbReference type="PANTHER" id="PTHR48025">
    <property type="entry name" value="OS02G0815200 PROTEIN"/>
    <property type="match status" value="1"/>
</dbReference>
<feature type="compositionally biased region" description="Low complexity" evidence="3">
    <location>
        <begin position="408"/>
        <end position="424"/>
    </location>
</feature>
<dbReference type="CDD" id="cd12619">
    <property type="entry name" value="RRM2_PUB1"/>
    <property type="match status" value="1"/>
</dbReference>
<proteinExistence type="predicted"/>
<feature type="compositionally biased region" description="Gly residues" evidence="3">
    <location>
        <begin position="360"/>
        <end position="375"/>
    </location>
</feature>
<dbReference type="Proteomes" id="UP001355207">
    <property type="component" value="Chromosome 2"/>
</dbReference>
<evidence type="ECO:0000256" key="2">
    <source>
        <dbReference type="PROSITE-ProRule" id="PRU00176"/>
    </source>
</evidence>